<dbReference type="Proteomes" id="UP000886501">
    <property type="component" value="Unassembled WGS sequence"/>
</dbReference>
<evidence type="ECO:0000313" key="2">
    <source>
        <dbReference type="Proteomes" id="UP000886501"/>
    </source>
</evidence>
<comment type="caution">
    <text evidence="1">The sequence shown here is derived from an EMBL/GenBank/DDBJ whole genome shotgun (WGS) entry which is preliminary data.</text>
</comment>
<proteinExistence type="predicted"/>
<reference evidence="1" key="2">
    <citation type="journal article" date="2020" name="Nat. Commun.">
        <title>Large-scale genome sequencing of mycorrhizal fungi provides insights into the early evolution of symbiotic traits.</title>
        <authorList>
            <person name="Miyauchi S."/>
            <person name="Kiss E."/>
            <person name="Kuo A."/>
            <person name="Drula E."/>
            <person name="Kohler A."/>
            <person name="Sanchez-Garcia M."/>
            <person name="Morin E."/>
            <person name="Andreopoulos B."/>
            <person name="Barry K.W."/>
            <person name="Bonito G."/>
            <person name="Buee M."/>
            <person name="Carver A."/>
            <person name="Chen C."/>
            <person name="Cichocki N."/>
            <person name="Clum A."/>
            <person name="Culley D."/>
            <person name="Crous P.W."/>
            <person name="Fauchery L."/>
            <person name="Girlanda M."/>
            <person name="Hayes R.D."/>
            <person name="Keri Z."/>
            <person name="LaButti K."/>
            <person name="Lipzen A."/>
            <person name="Lombard V."/>
            <person name="Magnuson J."/>
            <person name="Maillard F."/>
            <person name="Murat C."/>
            <person name="Nolan M."/>
            <person name="Ohm R.A."/>
            <person name="Pangilinan J."/>
            <person name="Pereira M.F."/>
            <person name="Perotto S."/>
            <person name="Peter M."/>
            <person name="Pfister S."/>
            <person name="Riley R."/>
            <person name="Sitrit Y."/>
            <person name="Stielow J.B."/>
            <person name="Szollosi G."/>
            <person name="Zifcakova L."/>
            <person name="Stursova M."/>
            <person name="Spatafora J.W."/>
            <person name="Tedersoo L."/>
            <person name="Vaario L.M."/>
            <person name="Yamada A."/>
            <person name="Yan M."/>
            <person name="Wang P."/>
            <person name="Xu J."/>
            <person name="Bruns T."/>
            <person name="Baldrian P."/>
            <person name="Vilgalys R."/>
            <person name="Dunand C."/>
            <person name="Henrissat B."/>
            <person name="Grigoriev I.V."/>
            <person name="Hibbett D."/>
            <person name="Nagy L.G."/>
            <person name="Martin F.M."/>
        </authorList>
    </citation>
    <scope>NUCLEOTIDE SEQUENCE</scope>
    <source>
        <strain evidence="1">P2</strain>
    </source>
</reference>
<evidence type="ECO:0000313" key="1">
    <source>
        <dbReference type="EMBL" id="KAF9647282.1"/>
    </source>
</evidence>
<gene>
    <name evidence="1" type="ORF">BDM02DRAFT_3129845</name>
</gene>
<dbReference type="EMBL" id="MU118037">
    <property type="protein sequence ID" value="KAF9647282.1"/>
    <property type="molecule type" value="Genomic_DNA"/>
</dbReference>
<name>A0ACB6ZCJ3_THEGA</name>
<organism evidence="1 2">
    <name type="scientific">Thelephora ganbajun</name>
    <name type="common">Ganba fungus</name>
    <dbReference type="NCBI Taxonomy" id="370292"/>
    <lineage>
        <taxon>Eukaryota</taxon>
        <taxon>Fungi</taxon>
        <taxon>Dikarya</taxon>
        <taxon>Basidiomycota</taxon>
        <taxon>Agaricomycotina</taxon>
        <taxon>Agaricomycetes</taxon>
        <taxon>Thelephorales</taxon>
        <taxon>Thelephoraceae</taxon>
        <taxon>Thelephora</taxon>
    </lineage>
</organism>
<protein>
    <submittedName>
        <fullName evidence="1">Uncharacterized protein</fullName>
    </submittedName>
</protein>
<accession>A0ACB6ZCJ3</accession>
<keyword evidence="2" id="KW-1185">Reference proteome</keyword>
<sequence length="339" mass="35209">MTNSATQQTTSLSRSHSSTSAIFERDIEPISISPPSTHPDPHRTARGHNSEALEQSVPSVLDAAVEALSSTNTTTTSGISSPNLDDGEIAVIAPHPVFSSQSSSTSPRSTSRSPSPGGPKSNRASMLLNLPNLLPQSTSPNLTAVSLPPATGPAFAIAVSNSELVQIDKQPISASANHSIPPSVSSSPGTATDHMPPTRATTWDTLSSSNASGYSPNLNASSKRLSFISYTDLLTSTPSSTLPLSSLTTSITPSNLEPPSRSLIIEPEVDGETPASVITSERSLRGRRSNLSGIHSSFQGTLTLLDANQGGEWEREGLGLGLEERLEMASQPGSPAVAV</sequence>
<reference evidence="1" key="1">
    <citation type="submission" date="2019-10" db="EMBL/GenBank/DDBJ databases">
        <authorList>
            <consortium name="DOE Joint Genome Institute"/>
            <person name="Kuo A."/>
            <person name="Miyauchi S."/>
            <person name="Kiss E."/>
            <person name="Drula E."/>
            <person name="Kohler A."/>
            <person name="Sanchez-Garcia M."/>
            <person name="Andreopoulos B."/>
            <person name="Barry K.W."/>
            <person name="Bonito G."/>
            <person name="Buee M."/>
            <person name="Carver A."/>
            <person name="Chen C."/>
            <person name="Cichocki N."/>
            <person name="Clum A."/>
            <person name="Culley D."/>
            <person name="Crous P.W."/>
            <person name="Fauchery L."/>
            <person name="Girlanda M."/>
            <person name="Hayes R."/>
            <person name="Keri Z."/>
            <person name="Labutti K."/>
            <person name="Lipzen A."/>
            <person name="Lombard V."/>
            <person name="Magnuson J."/>
            <person name="Maillard F."/>
            <person name="Morin E."/>
            <person name="Murat C."/>
            <person name="Nolan M."/>
            <person name="Ohm R."/>
            <person name="Pangilinan J."/>
            <person name="Pereira M."/>
            <person name="Perotto S."/>
            <person name="Peter M."/>
            <person name="Riley R."/>
            <person name="Sitrit Y."/>
            <person name="Stielow B."/>
            <person name="Szollosi G."/>
            <person name="Zifcakova L."/>
            <person name="Stursova M."/>
            <person name="Spatafora J.W."/>
            <person name="Tedersoo L."/>
            <person name="Vaario L.-M."/>
            <person name="Yamada A."/>
            <person name="Yan M."/>
            <person name="Wang P."/>
            <person name="Xu J."/>
            <person name="Bruns T."/>
            <person name="Baldrian P."/>
            <person name="Vilgalys R."/>
            <person name="Henrissat B."/>
            <person name="Grigoriev I.V."/>
            <person name="Hibbett D."/>
            <person name="Nagy L.G."/>
            <person name="Martin F.M."/>
        </authorList>
    </citation>
    <scope>NUCLEOTIDE SEQUENCE</scope>
    <source>
        <strain evidence="1">P2</strain>
    </source>
</reference>